<dbReference type="AlphaFoldDB" id="A0A1L3MS43"/>
<protein>
    <recommendedName>
        <fullName evidence="3">DUF3221 domain-containing protein</fullName>
    </recommendedName>
</protein>
<reference evidence="1 2" key="1">
    <citation type="journal article" date="2016" name="Sci. Rep.">
        <title>Complete genome sequence and transcriptomic analysis of a novel marine strain Bacillus weihaiensis reveals the mechanism of brown algae degradation.</title>
        <authorList>
            <person name="Zhu Y."/>
            <person name="Chen P."/>
            <person name="Bao Y."/>
            <person name="Men Y."/>
            <person name="Zeng Y."/>
            <person name="Yang J."/>
            <person name="Sun J."/>
            <person name="Sun Y."/>
        </authorList>
    </citation>
    <scope>NUCLEOTIDE SEQUENCE [LARGE SCALE GENOMIC DNA]</scope>
    <source>
        <strain evidence="1 2">Alg07</strain>
    </source>
</reference>
<name>A0A1L3MS43_9BACI</name>
<gene>
    <name evidence="1" type="ORF">A9C19_10575</name>
</gene>
<dbReference type="OrthoDB" id="2877968at2"/>
<dbReference type="KEGG" id="bwh:A9C19_10575"/>
<organism evidence="1 2">
    <name type="scientific">Bacillus weihaiensis</name>
    <dbReference type="NCBI Taxonomy" id="1547283"/>
    <lineage>
        <taxon>Bacteria</taxon>
        <taxon>Bacillati</taxon>
        <taxon>Bacillota</taxon>
        <taxon>Bacilli</taxon>
        <taxon>Bacillales</taxon>
        <taxon>Bacillaceae</taxon>
        <taxon>Bacillus</taxon>
    </lineage>
</organism>
<keyword evidence="2" id="KW-1185">Reference proteome</keyword>
<dbReference type="EMBL" id="CP016020">
    <property type="protein sequence ID" value="APH05156.1"/>
    <property type="molecule type" value="Genomic_DNA"/>
</dbReference>
<evidence type="ECO:0000313" key="2">
    <source>
        <dbReference type="Proteomes" id="UP000181936"/>
    </source>
</evidence>
<proteinExistence type="predicted"/>
<dbReference type="Proteomes" id="UP000181936">
    <property type="component" value="Chromosome"/>
</dbReference>
<sequence>MKAKVWALFILSILLLFLINMIAKPFGSDKQVIDDEEGQDFTTFTYVITKVEGSDYYGSSLDGKTKIHFNSNEMSFPLTEKIRENDKIVAYVQSENHVEGFVKVKKINE</sequence>
<accession>A0A1L3MS43</accession>
<evidence type="ECO:0008006" key="3">
    <source>
        <dbReference type="Google" id="ProtNLM"/>
    </source>
</evidence>
<dbReference type="RefSeq" id="WP_072579950.1">
    <property type="nucleotide sequence ID" value="NZ_CP016020.1"/>
</dbReference>
<evidence type="ECO:0000313" key="1">
    <source>
        <dbReference type="EMBL" id="APH05156.1"/>
    </source>
</evidence>